<feature type="region of interest" description="Disordered" evidence="6">
    <location>
        <begin position="29"/>
        <end position="50"/>
    </location>
</feature>
<feature type="region of interest" description="Disordered" evidence="6">
    <location>
        <begin position="153"/>
        <end position="194"/>
    </location>
</feature>
<comment type="caution">
    <text evidence="8">The sequence shown here is derived from an EMBL/GenBank/DDBJ whole genome shotgun (WGS) entry which is preliminary data.</text>
</comment>
<evidence type="ECO:0000313" key="9">
    <source>
        <dbReference type="Proteomes" id="UP001163823"/>
    </source>
</evidence>
<feature type="compositionally biased region" description="Basic and acidic residues" evidence="6">
    <location>
        <begin position="160"/>
        <end position="169"/>
    </location>
</feature>
<dbReference type="AlphaFoldDB" id="A0AAD7VG77"/>
<evidence type="ECO:0000256" key="1">
    <source>
        <dbReference type="ARBA" id="ARBA00004123"/>
    </source>
</evidence>
<name>A0AAD7VG77_QUISA</name>
<feature type="region of interest" description="Disordered" evidence="6">
    <location>
        <begin position="84"/>
        <end position="128"/>
    </location>
</feature>
<dbReference type="PANTHER" id="PTHR31429">
    <property type="entry name" value="WRKY TRANSCRIPTION FACTOR 36-RELATED"/>
    <property type="match status" value="1"/>
</dbReference>
<evidence type="ECO:0000259" key="7">
    <source>
        <dbReference type="PROSITE" id="PS50811"/>
    </source>
</evidence>
<keyword evidence="2" id="KW-0805">Transcription regulation</keyword>
<dbReference type="GO" id="GO:0005634">
    <property type="term" value="C:nucleus"/>
    <property type="evidence" value="ECO:0007669"/>
    <property type="project" value="UniProtKB-SubCell"/>
</dbReference>
<dbReference type="Pfam" id="PF03106">
    <property type="entry name" value="WRKY"/>
    <property type="match status" value="1"/>
</dbReference>
<organism evidence="8 9">
    <name type="scientific">Quillaja saponaria</name>
    <name type="common">Soap bark tree</name>
    <dbReference type="NCBI Taxonomy" id="32244"/>
    <lineage>
        <taxon>Eukaryota</taxon>
        <taxon>Viridiplantae</taxon>
        <taxon>Streptophyta</taxon>
        <taxon>Embryophyta</taxon>
        <taxon>Tracheophyta</taxon>
        <taxon>Spermatophyta</taxon>
        <taxon>Magnoliopsida</taxon>
        <taxon>eudicotyledons</taxon>
        <taxon>Gunneridae</taxon>
        <taxon>Pentapetalae</taxon>
        <taxon>rosids</taxon>
        <taxon>fabids</taxon>
        <taxon>Fabales</taxon>
        <taxon>Quillajaceae</taxon>
        <taxon>Quillaja</taxon>
    </lineage>
</organism>
<evidence type="ECO:0000313" key="8">
    <source>
        <dbReference type="EMBL" id="KAJ7974439.1"/>
    </source>
</evidence>
<feature type="domain" description="WRKY" evidence="7">
    <location>
        <begin position="201"/>
        <end position="267"/>
    </location>
</feature>
<keyword evidence="5" id="KW-0539">Nucleus</keyword>
<evidence type="ECO:0000256" key="4">
    <source>
        <dbReference type="ARBA" id="ARBA00023163"/>
    </source>
</evidence>
<dbReference type="PANTHER" id="PTHR31429:SF24">
    <property type="entry name" value="WRKY TRANSCRIPTION FACTOR 72-RELATED"/>
    <property type="match status" value="1"/>
</dbReference>
<dbReference type="InterPro" id="IPR036576">
    <property type="entry name" value="WRKY_dom_sf"/>
</dbReference>
<proteinExistence type="predicted"/>
<dbReference type="FunFam" id="2.20.25.80:FF:000002">
    <property type="entry name" value="probable WRKY transcription factor 31"/>
    <property type="match status" value="1"/>
</dbReference>
<dbReference type="PROSITE" id="PS50811">
    <property type="entry name" value="WRKY"/>
    <property type="match status" value="1"/>
</dbReference>
<protein>
    <submittedName>
        <fullName evidence="8">WRKY transcription factor</fullName>
    </submittedName>
</protein>
<sequence>MEGLLKMPSPSGLGIEQKIAASIVHEEYTSSRQEDKLKSAKAEMGEVREENERLKMMLERVEKDYQSLQLRFFDTLKREVVSKKCVDDSAPSHDDTEEPELVSLCLGRSPRESKKDEKTTNSCKTKENDDLDASLTLGLDSKFQLSKELVPDLSPANSLEESKEGETCGRNKSLKTLRNGDEESSQQTPAKRARVSVRARCDTPTMSDGCQWRKYGQKISKGNPCPRAYYRCTVATACPVRKQVQRCAEDMSILITTYEGSHNHPLPVSATAMASTTSAAASMLLSGSSTSQPGHGGGATLLNGLNFSLLDHSGTKQIYLPNSPSPLFPTITLDLTSTASSSSTHFNRLSSNFAPSPRFSSTSPSFCSSEPNILPAVWRNGYLNNGTIPYDKNPHGVN</sequence>
<feature type="compositionally biased region" description="Basic and acidic residues" evidence="6">
    <location>
        <begin position="109"/>
        <end position="128"/>
    </location>
</feature>
<accession>A0AAD7VG77</accession>
<feature type="compositionally biased region" description="Basic and acidic residues" evidence="6">
    <location>
        <begin position="84"/>
        <end position="94"/>
    </location>
</feature>
<comment type="subcellular location">
    <subcellularLocation>
        <location evidence="1">Nucleus</location>
    </subcellularLocation>
</comment>
<evidence type="ECO:0000256" key="5">
    <source>
        <dbReference type="ARBA" id="ARBA00023242"/>
    </source>
</evidence>
<reference evidence="8" key="1">
    <citation type="journal article" date="2023" name="Science">
        <title>Elucidation of the pathway for biosynthesis of saponin adjuvants from the soapbark tree.</title>
        <authorList>
            <person name="Reed J."/>
            <person name="Orme A."/>
            <person name="El-Demerdash A."/>
            <person name="Owen C."/>
            <person name="Martin L.B.B."/>
            <person name="Misra R.C."/>
            <person name="Kikuchi S."/>
            <person name="Rejzek M."/>
            <person name="Martin A.C."/>
            <person name="Harkess A."/>
            <person name="Leebens-Mack J."/>
            <person name="Louveau T."/>
            <person name="Stephenson M.J."/>
            <person name="Osbourn A."/>
        </authorList>
    </citation>
    <scope>NUCLEOTIDE SEQUENCE</scope>
    <source>
        <strain evidence="8">S10</strain>
    </source>
</reference>
<keyword evidence="9" id="KW-1185">Reference proteome</keyword>
<evidence type="ECO:0000256" key="6">
    <source>
        <dbReference type="SAM" id="MobiDB-lite"/>
    </source>
</evidence>
<evidence type="ECO:0000256" key="3">
    <source>
        <dbReference type="ARBA" id="ARBA00023125"/>
    </source>
</evidence>
<dbReference type="SUPFAM" id="SSF118290">
    <property type="entry name" value="WRKY DNA-binding domain"/>
    <property type="match status" value="1"/>
</dbReference>
<dbReference type="InterPro" id="IPR044810">
    <property type="entry name" value="WRKY_plant"/>
</dbReference>
<dbReference type="GO" id="GO:0003700">
    <property type="term" value="F:DNA-binding transcription factor activity"/>
    <property type="evidence" value="ECO:0007669"/>
    <property type="project" value="InterPro"/>
</dbReference>
<dbReference type="SMART" id="SM00774">
    <property type="entry name" value="WRKY"/>
    <property type="match status" value="1"/>
</dbReference>
<dbReference type="Proteomes" id="UP001163823">
    <property type="component" value="Chromosome 3"/>
</dbReference>
<keyword evidence="3" id="KW-0238">DNA-binding</keyword>
<gene>
    <name evidence="8" type="ORF">O6P43_004512</name>
</gene>
<dbReference type="EMBL" id="JARAOO010000003">
    <property type="protein sequence ID" value="KAJ7974439.1"/>
    <property type="molecule type" value="Genomic_DNA"/>
</dbReference>
<dbReference type="Gene3D" id="2.20.25.80">
    <property type="entry name" value="WRKY domain"/>
    <property type="match status" value="1"/>
</dbReference>
<dbReference type="GO" id="GO:0043565">
    <property type="term" value="F:sequence-specific DNA binding"/>
    <property type="evidence" value="ECO:0007669"/>
    <property type="project" value="InterPro"/>
</dbReference>
<dbReference type="KEGG" id="qsa:O6P43_004512"/>
<dbReference type="InterPro" id="IPR003657">
    <property type="entry name" value="WRKY_dom"/>
</dbReference>
<keyword evidence="4" id="KW-0804">Transcription</keyword>
<evidence type="ECO:0000256" key="2">
    <source>
        <dbReference type="ARBA" id="ARBA00023015"/>
    </source>
</evidence>